<dbReference type="InterPro" id="IPR003593">
    <property type="entry name" value="AAA+_ATPase"/>
</dbReference>
<dbReference type="PANTHER" id="PTHR32071">
    <property type="entry name" value="TRANSCRIPTIONAL REGULATORY PROTEIN"/>
    <property type="match status" value="1"/>
</dbReference>
<evidence type="ECO:0000256" key="1">
    <source>
        <dbReference type="ARBA" id="ARBA00022741"/>
    </source>
</evidence>
<evidence type="ECO:0000256" key="4">
    <source>
        <dbReference type="ARBA" id="ARBA00023125"/>
    </source>
</evidence>
<keyword evidence="4" id="KW-0238">DNA-binding</keyword>
<dbReference type="Gene3D" id="1.10.10.60">
    <property type="entry name" value="Homeodomain-like"/>
    <property type="match status" value="1"/>
</dbReference>
<dbReference type="CDD" id="cd00009">
    <property type="entry name" value="AAA"/>
    <property type="match status" value="1"/>
</dbReference>
<keyword evidence="2" id="KW-0067">ATP-binding</keyword>
<reference evidence="8" key="1">
    <citation type="submission" date="2018-06" db="EMBL/GenBank/DDBJ databases">
        <authorList>
            <person name="Zhirakovskaya E."/>
        </authorList>
    </citation>
    <scope>NUCLEOTIDE SEQUENCE</scope>
</reference>
<dbReference type="InterPro" id="IPR002078">
    <property type="entry name" value="Sigma_54_int"/>
</dbReference>
<dbReference type="GO" id="GO:0006355">
    <property type="term" value="P:regulation of DNA-templated transcription"/>
    <property type="evidence" value="ECO:0007669"/>
    <property type="project" value="InterPro"/>
</dbReference>
<dbReference type="SUPFAM" id="SSF52172">
    <property type="entry name" value="CheY-like"/>
    <property type="match status" value="1"/>
</dbReference>
<dbReference type="Pfam" id="PF00158">
    <property type="entry name" value="Sigma54_activat"/>
    <property type="match status" value="1"/>
</dbReference>
<dbReference type="Gene3D" id="3.40.50.300">
    <property type="entry name" value="P-loop containing nucleotide triphosphate hydrolases"/>
    <property type="match status" value="1"/>
</dbReference>
<dbReference type="PROSITE" id="PS00676">
    <property type="entry name" value="SIGMA54_INTERACT_2"/>
    <property type="match status" value="1"/>
</dbReference>
<dbReference type="EMBL" id="UOEP01000134">
    <property type="protein sequence ID" value="VAW21062.1"/>
    <property type="molecule type" value="Genomic_DNA"/>
</dbReference>
<dbReference type="Pfam" id="PF25601">
    <property type="entry name" value="AAA_lid_14"/>
    <property type="match status" value="1"/>
</dbReference>
<dbReference type="InterPro" id="IPR058031">
    <property type="entry name" value="AAA_lid_NorR"/>
</dbReference>
<dbReference type="InterPro" id="IPR025662">
    <property type="entry name" value="Sigma_54_int_dom_ATP-bd_1"/>
</dbReference>
<proteinExistence type="predicted"/>
<dbReference type="InterPro" id="IPR011006">
    <property type="entry name" value="CheY-like_superfamily"/>
</dbReference>
<gene>
    <name evidence="8" type="ORF">MNBD_BACTEROID01-1751</name>
</gene>
<evidence type="ECO:0000313" key="8">
    <source>
        <dbReference type="EMBL" id="VAW21062.1"/>
    </source>
</evidence>
<sequence length="463" mass="53014">MKPLKVLVIDDEKLICWSFEKKLGAKGYLTYTAGSGEEGLDIFEEQYPDIVFLDNHLPGIQGLELIPRLKSINEDTNIIFMTAYESVDVAVEAMKRGASEYIRKPFSFDEIYVMINNISEKINFKNELFLLRRQQKEEFTFDNIIHESVVTKQIIQISKKIAKTDATTILLLGESGTGKDIFSRAIHNESNRRSRPFVTVNCSSLPDTLLESELFGHEKGAFTDAKALKKGFFEIAEGGTVFLDEIGEINHTTQVKLLGVLENRVIRRLGGTKDIPVNVRIIAATNKNLKESIERKTFREDLYYRLQVFQIEIPPLRERREDIPPLLNYYLSFFNKSFLKNVTAIDPYVEKILMQYNWPGNVRELRNVMERAVILEAGNTLQVSSLPAEIAGIYDKKISKSPNQLKGTSYLFDIPDEGISFEELEKEAIQKALVKAGYNQTLASKLLRISRDTLRYKKKKYKL</sequence>
<dbReference type="Pfam" id="PF00072">
    <property type="entry name" value="Response_reg"/>
    <property type="match status" value="1"/>
</dbReference>
<dbReference type="PROSITE" id="PS50110">
    <property type="entry name" value="RESPONSE_REGULATORY"/>
    <property type="match status" value="1"/>
</dbReference>
<dbReference type="InterPro" id="IPR001789">
    <property type="entry name" value="Sig_transdc_resp-reg_receiver"/>
</dbReference>
<dbReference type="InterPro" id="IPR025943">
    <property type="entry name" value="Sigma_54_int_dom_ATP-bd_2"/>
</dbReference>
<dbReference type="SMART" id="SM00382">
    <property type="entry name" value="AAA"/>
    <property type="match status" value="1"/>
</dbReference>
<dbReference type="PROSITE" id="PS50045">
    <property type="entry name" value="SIGMA54_INTERACT_4"/>
    <property type="match status" value="1"/>
</dbReference>
<evidence type="ECO:0000256" key="3">
    <source>
        <dbReference type="ARBA" id="ARBA00023015"/>
    </source>
</evidence>
<dbReference type="SUPFAM" id="SSF52540">
    <property type="entry name" value="P-loop containing nucleoside triphosphate hydrolases"/>
    <property type="match status" value="1"/>
</dbReference>
<dbReference type="PANTHER" id="PTHR32071:SF113">
    <property type="entry name" value="ALGINATE BIOSYNTHESIS TRANSCRIPTIONAL REGULATORY PROTEIN ALGB"/>
    <property type="match status" value="1"/>
</dbReference>
<dbReference type="GO" id="GO:0000160">
    <property type="term" value="P:phosphorelay signal transduction system"/>
    <property type="evidence" value="ECO:0007669"/>
    <property type="project" value="InterPro"/>
</dbReference>
<dbReference type="InterPro" id="IPR027417">
    <property type="entry name" value="P-loop_NTPase"/>
</dbReference>
<dbReference type="InterPro" id="IPR025944">
    <property type="entry name" value="Sigma_54_int_dom_CS"/>
</dbReference>
<dbReference type="SMART" id="SM00448">
    <property type="entry name" value="REC"/>
    <property type="match status" value="1"/>
</dbReference>
<dbReference type="GO" id="GO:0005524">
    <property type="term" value="F:ATP binding"/>
    <property type="evidence" value="ECO:0007669"/>
    <property type="project" value="UniProtKB-KW"/>
</dbReference>
<evidence type="ECO:0000256" key="5">
    <source>
        <dbReference type="ARBA" id="ARBA00023163"/>
    </source>
</evidence>
<accession>A0A3B0U3A0</accession>
<dbReference type="PROSITE" id="PS00675">
    <property type="entry name" value="SIGMA54_INTERACT_1"/>
    <property type="match status" value="1"/>
</dbReference>
<feature type="domain" description="Response regulatory" evidence="7">
    <location>
        <begin position="5"/>
        <end position="119"/>
    </location>
</feature>
<keyword evidence="3" id="KW-0805">Transcription regulation</keyword>
<evidence type="ECO:0000256" key="2">
    <source>
        <dbReference type="ARBA" id="ARBA00022840"/>
    </source>
</evidence>
<keyword evidence="1" id="KW-0547">Nucleotide-binding</keyword>
<dbReference type="Gene3D" id="1.10.8.60">
    <property type="match status" value="1"/>
</dbReference>
<dbReference type="FunFam" id="3.40.50.300:FF:000006">
    <property type="entry name" value="DNA-binding transcriptional regulator NtrC"/>
    <property type="match status" value="1"/>
</dbReference>
<evidence type="ECO:0000259" key="6">
    <source>
        <dbReference type="PROSITE" id="PS50045"/>
    </source>
</evidence>
<dbReference type="GO" id="GO:0043565">
    <property type="term" value="F:sequence-specific DNA binding"/>
    <property type="evidence" value="ECO:0007669"/>
    <property type="project" value="InterPro"/>
</dbReference>
<dbReference type="PRINTS" id="PR01590">
    <property type="entry name" value="HTHFIS"/>
</dbReference>
<dbReference type="InterPro" id="IPR009057">
    <property type="entry name" value="Homeodomain-like_sf"/>
</dbReference>
<evidence type="ECO:0000259" key="7">
    <source>
        <dbReference type="PROSITE" id="PS50110"/>
    </source>
</evidence>
<name>A0A3B0U3A0_9ZZZZ</name>
<dbReference type="PROSITE" id="PS00688">
    <property type="entry name" value="SIGMA54_INTERACT_3"/>
    <property type="match status" value="1"/>
</dbReference>
<dbReference type="InterPro" id="IPR002197">
    <property type="entry name" value="HTH_Fis"/>
</dbReference>
<dbReference type="AlphaFoldDB" id="A0A3B0U3A0"/>
<keyword evidence="5" id="KW-0804">Transcription</keyword>
<dbReference type="Pfam" id="PF02954">
    <property type="entry name" value="HTH_8"/>
    <property type="match status" value="1"/>
</dbReference>
<dbReference type="SUPFAM" id="SSF46689">
    <property type="entry name" value="Homeodomain-like"/>
    <property type="match status" value="1"/>
</dbReference>
<feature type="domain" description="Sigma-54 factor interaction" evidence="6">
    <location>
        <begin position="144"/>
        <end position="374"/>
    </location>
</feature>
<organism evidence="8">
    <name type="scientific">hydrothermal vent metagenome</name>
    <dbReference type="NCBI Taxonomy" id="652676"/>
    <lineage>
        <taxon>unclassified sequences</taxon>
        <taxon>metagenomes</taxon>
        <taxon>ecological metagenomes</taxon>
    </lineage>
</organism>
<dbReference type="Gene3D" id="3.40.50.2300">
    <property type="match status" value="1"/>
</dbReference>
<protein>
    <submittedName>
        <fullName evidence="8">Nitrogen regulation protein NR(I)</fullName>
    </submittedName>
</protein>